<gene>
    <name evidence="1" type="ORF">AVEN_271297_1</name>
</gene>
<evidence type="ECO:0000313" key="1">
    <source>
        <dbReference type="EMBL" id="GBN62724.1"/>
    </source>
</evidence>
<dbReference type="Proteomes" id="UP000499080">
    <property type="component" value="Unassembled WGS sequence"/>
</dbReference>
<reference evidence="1 2" key="1">
    <citation type="journal article" date="2019" name="Sci. Rep.">
        <title>Orb-weaving spider Araneus ventricosus genome elucidates the spidroin gene catalogue.</title>
        <authorList>
            <person name="Kono N."/>
            <person name="Nakamura H."/>
            <person name="Ohtoshi R."/>
            <person name="Moran D.A.P."/>
            <person name="Shinohara A."/>
            <person name="Yoshida Y."/>
            <person name="Fujiwara M."/>
            <person name="Mori M."/>
            <person name="Tomita M."/>
            <person name="Arakawa K."/>
        </authorList>
    </citation>
    <scope>NUCLEOTIDE SEQUENCE [LARGE SCALE GENOMIC DNA]</scope>
</reference>
<organism evidence="1 2">
    <name type="scientific">Araneus ventricosus</name>
    <name type="common">Orbweaver spider</name>
    <name type="synonym">Epeira ventricosa</name>
    <dbReference type="NCBI Taxonomy" id="182803"/>
    <lineage>
        <taxon>Eukaryota</taxon>
        <taxon>Metazoa</taxon>
        <taxon>Ecdysozoa</taxon>
        <taxon>Arthropoda</taxon>
        <taxon>Chelicerata</taxon>
        <taxon>Arachnida</taxon>
        <taxon>Araneae</taxon>
        <taxon>Araneomorphae</taxon>
        <taxon>Entelegynae</taxon>
        <taxon>Araneoidea</taxon>
        <taxon>Araneidae</taxon>
        <taxon>Araneus</taxon>
    </lineage>
</organism>
<protein>
    <submittedName>
        <fullName evidence="1">Uncharacterized protein</fullName>
    </submittedName>
</protein>
<sequence length="241" mass="27778">MGEVNFTQRYHSRVKAHMYSPQLYRSDSRIIQDIIIGSSENWYRCNVSRRLVYSESSPRDTSFCEDPDSKSRVIATARSIKMRTVHVLPHTEAFDSSSSHRAFLFIIFGSKREEREQFTASCEPNFVGFLTTQNDLISNTEVFESRSPFSFEPARTKLPAKAYLESSPKFKTFMNGFKFLSLKFRQFDACKDTPFKGFFNTISFLLFACITNSRAFTIRSINNTDSGSTKSHNNSGRKNYK</sequence>
<evidence type="ECO:0000313" key="2">
    <source>
        <dbReference type="Proteomes" id="UP000499080"/>
    </source>
</evidence>
<name>A0A4Y2QHG5_ARAVE</name>
<proteinExistence type="predicted"/>
<dbReference type="AlphaFoldDB" id="A0A4Y2QHG5"/>
<accession>A0A4Y2QHG5</accession>
<dbReference type="EMBL" id="BGPR01013897">
    <property type="protein sequence ID" value="GBN62724.1"/>
    <property type="molecule type" value="Genomic_DNA"/>
</dbReference>
<keyword evidence="2" id="KW-1185">Reference proteome</keyword>
<comment type="caution">
    <text evidence="1">The sequence shown here is derived from an EMBL/GenBank/DDBJ whole genome shotgun (WGS) entry which is preliminary data.</text>
</comment>